<evidence type="ECO:0000259" key="1">
    <source>
        <dbReference type="Pfam" id="PF02922"/>
    </source>
</evidence>
<dbReference type="InterPro" id="IPR004193">
    <property type="entry name" value="Glyco_hydro_13_N"/>
</dbReference>
<organism evidence="2">
    <name type="scientific">Pseudomonas sp. 13.2</name>
    <dbReference type="NCBI Taxonomy" id="3144665"/>
    <lineage>
        <taxon>Bacteria</taxon>
        <taxon>Pseudomonadati</taxon>
        <taxon>Pseudomonadota</taxon>
        <taxon>Gammaproteobacteria</taxon>
        <taxon>Pseudomonadales</taxon>
        <taxon>Pseudomonadaceae</taxon>
        <taxon>Pseudomonas</taxon>
    </lineage>
</organism>
<sequence>MHRHGAHLLDATSARFALWAPDARSVSVELERQPAIELLPDDEGWYSGVAPCQAGDRYHYRIDGELQWPTRPRATSPTAYTGPAR</sequence>
<proteinExistence type="predicted"/>
<dbReference type="Gene3D" id="2.60.40.10">
    <property type="entry name" value="Immunoglobulins"/>
    <property type="match status" value="1"/>
</dbReference>
<dbReference type="AlphaFoldDB" id="A0AAU7BG49"/>
<reference evidence="2" key="2">
    <citation type="submission" date="2024-05" db="EMBL/GenBank/DDBJ databases">
        <authorList>
            <person name="Mellies J."/>
            <person name="Newton I."/>
        </authorList>
    </citation>
    <scope>NUCLEOTIDE SEQUENCE</scope>
    <source>
        <strain evidence="2">13.2</strain>
    </source>
</reference>
<accession>A0AAU7BG49</accession>
<dbReference type="InterPro" id="IPR013783">
    <property type="entry name" value="Ig-like_fold"/>
</dbReference>
<dbReference type="SUPFAM" id="SSF81296">
    <property type="entry name" value="E set domains"/>
    <property type="match status" value="1"/>
</dbReference>
<evidence type="ECO:0000313" key="2">
    <source>
        <dbReference type="EMBL" id="XBG31473.1"/>
    </source>
</evidence>
<protein>
    <recommendedName>
        <fullName evidence="1">Glycoside hydrolase family 13 N-terminal domain-containing protein</fullName>
    </recommendedName>
</protein>
<name>A0AAU7BG49_9PSED</name>
<dbReference type="GO" id="GO:0004553">
    <property type="term" value="F:hydrolase activity, hydrolyzing O-glycosyl compounds"/>
    <property type="evidence" value="ECO:0007669"/>
    <property type="project" value="InterPro"/>
</dbReference>
<gene>
    <name evidence="2" type="ORF">ABH853_24900</name>
</gene>
<feature type="domain" description="Glycoside hydrolase family 13 N-terminal" evidence="1">
    <location>
        <begin position="5"/>
        <end position="65"/>
    </location>
</feature>
<dbReference type="Pfam" id="PF02922">
    <property type="entry name" value="CBM_48"/>
    <property type="match status" value="1"/>
</dbReference>
<dbReference type="InterPro" id="IPR014756">
    <property type="entry name" value="Ig_E-set"/>
</dbReference>
<dbReference type="EMBL" id="CP157179">
    <property type="protein sequence ID" value="XBG31473.1"/>
    <property type="molecule type" value="Genomic_DNA"/>
</dbReference>
<dbReference type="GO" id="GO:0005975">
    <property type="term" value="P:carbohydrate metabolic process"/>
    <property type="evidence" value="ECO:0007669"/>
    <property type="project" value="InterPro"/>
</dbReference>
<reference evidence="2" key="1">
    <citation type="journal article" date="2019" name="Microbiol. Resour. Announc.">
        <title>Draft Genome Sequences of Five Environmental Bacterial Isolates That Degrade Polyethylene Terephthalate Plastic.</title>
        <authorList>
            <person name="Leon-Zayas R."/>
            <person name="Roberts C."/>
            <person name="Vague M."/>
            <person name="Mellies J.L."/>
        </authorList>
    </citation>
    <scope>NUCLEOTIDE SEQUENCE</scope>
    <source>
        <strain evidence="2">13.2</strain>
    </source>
</reference>